<dbReference type="EMBL" id="JAGRRH010000023">
    <property type="protein sequence ID" value="KAG7343878.1"/>
    <property type="molecule type" value="Genomic_DNA"/>
</dbReference>
<sequence length="369" mass="40013">MLLLRSRRSTTTTSVVRLLYLGLVIWSCCCCDWWYLSTPSQYYGAHAFTLVTFDVDGTLIQGSGQAAEASLHAQAFSHAVRIVLASSSSSSGNSNKNQKDIPPVAQALPRELYHGSTDGLILLRLAQATLDMDATESFPYLPQMMDCMYQFMLSQSNDDASSIGKYISPLPGVMEHLTELANRKDSVMCGLVTGNVEGIARLKMKTVGIYDTGVLAEACETQRIWDGTQDLAFLGGFGSDFCSGDIVDLDRNHLDRGEQIAIAVQRCQRQLAKRHSGTNNNNDPTSLLKRVVHVGDAPADVLAAKALSERKLQNQVDDELCVGMVAVATGSYPADLLQELAGSPIPGKWEPVVLEQGMGDPMFLKACGL</sequence>
<dbReference type="AlphaFoldDB" id="A0A9K3KJB7"/>
<reference evidence="2" key="2">
    <citation type="submission" date="2021-04" db="EMBL/GenBank/DDBJ databases">
        <authorList>
            <person name="Podell S."/>
        </authorList>
    </citation>
    <scope>NUCLEOTIDE SEQUENCE</scope>
    <source>
        <strain evidence="2">Hildebrandi</strain>
    </source>
</reference>
<accession>A0A9K3KJB7</accession>
<keyword evidence="2" id="KW-0378">Hydrolase</keyword>
<keyword evidence="3" id="KW-1185">Reference proteome</keyword>
<evidence type="ECO:0000256" key="1">
    <source>
        <dbReference type="SAM" id="Phobius"/>
    </source>
</evidence>
<organism evidence="2 3">
    <name type="scientific">Nitzschia inconspicua</name>
    <dbReference type="NCBI Taxonomy" id="303405"/>
    <lineage>
        <taxon>Eukaryota</taxon>
        <taxon>Sar</taxon>
        <taxon>Stramenopiles</taxon>
        <taxon>Ochrophyta</taxon>
        <taxon>Bacillariophyta</taxon>
        <taxon>Bacillariophyceae</taxon>
        <taxon>Bacillariophycidae</taxon>
        <taxon>Bacillariales</taxon>
        <taxon>Bacillariaceae</taxon>
        <taxon>Nitzschia</taxon>
    </lineage>
</organism>
<feature type="transmembrane region" description="Helical" evidence="1">
    <location>
        <begin position="15"/>
        <end position="36"/>
    </location>
</feature>
<keyword evidence="1" id="KW-0812">Transmembrane</keyword>
<keyword evidence="1" id="KW-0472">Membrane</keyword>
<evidence type="ECO:0000313" key="3">
    <source>
        <dbReference type="Proteomes" id="UP000693970"/>
    </source>
</evidence>
<reference evidence="2" key="1">
    <citation type="journal article" date="2021" name="Sci. Rep.">
        <title>Diploid genomic architecture of Nitzschia inconspicua, an elite biomass production diatom.</title>
        <authorList>
            <person name="Oliver A."/>
            <person name="Podell S."/>
            <person name="Pinowska A."/>
            <person name="Traller J.C."/>
            <person name="Smith S.R."/>
            <person name="McClure R."/>
            <person name="Beliaev A."/>
            <person name="Bohutskyi P."/>
            <person name="Hill E.A."/>
            <person name="Rabines A."/>
            <person name="Zheng H."/>
            <person name="Allen L.Z."/>
            <person name="Kuo A."/>
            <person name="Grigoriev I.V."/>
            <person name="Allen A.E."/>
            <person name="Hazlebeck D."/>
            <person name="Allen E.E."/>
        </authorList>
    </citation>
    <scope>NUCLEOTIDE SEQUENCE</scope>
    <source>
        <strain evidence="2">Hildebrandi</strain>
    </source>
</reference>
<name>A0A9K3KJB7_9STRA</name>
<evidence type="ECO:0000313" key="2">
    <source>
        <dbReference type="EMBL" id="KAG7343878.1"/>
    </source>
</evidence>
<proteinExistence type="predicted"/>
<gene>
    <name evidence="2" type="ORF">IV203_021886</name>
</gene>
<comment type="caution">
    <text evidence="2">The sequence shown here is derived from an EMBL/GenBank/DDBJ whole genome shotgun (WGS) entry which is preliminary data.</text>
</comment>
<protein>
    <submittedName>
        <fullName evidence="2">Haloacid dehalogenase-like hydrolase</fullName>
    </submittedName>
</protein>
<dbReference type="OrthoDB" id="40579at2759"/>
<dbReference type="GO" id="GO:0016787">
    <property type="term" value="F:hydrolase activity"/>
    <property type="evidence" value="ECO:0007669"/>
    <property type="project" value="UniProtKB-KW"/>
</dbReference>
<keyword evidence="1" id="KW-1133">Transmembrane helix</keyword>
<dbReference type="Proteomes" id="UP000693970">
    <property type="component" value="Unassembled WGS sequence"/>
</dbReference>